<dbReference type="SUPFAM" id="SSF81345">
    <property type="entry name" value="ABC transporter involved in vitamin B12 uptake, BtuC"/>
    <property type="match status" value="1"/>
</dbReference>
<comment type="subcellular location">
    <subcellularLocation>
        <location evidence="1">Cell membrane</location>
        <topology evidence="1">Multi-pass membrane protein</topology>
    </subcellularLocation>
</comment>
<protein>
    <submittedName>
        <fullName evidence="9">Hemin transport system permease protein HmuU</fullName>
    </submittedName>
</protein>
<dbReference type="GO" id="GO:0022857">
    <property type="term" value="F:transmembrane transporter activity"/>
    <property type="evidence" value="ECO:0007669"/>
    <property type="project" value="InterPro"/>
</dbReference>
<evidence type="ECO:0000313" key="10">
    <source>
        <dbReference type="Proteomes" id="UP001174909"/>
    </source>
</evidence>
<feature type="transmembrane region" description="Helical" evidence="8">
    <location>
        <begin position="65"/>
        <end position="87"/>
    </location>
</feature>
<accession>A0AA35SMF1</accession>
<proteinExistence type="inferred from homology"/>
<evidence type="ECO:0000256" key="7">
    <source>
        <dbReference type="ARBA" id="ARBA00023136"/>
    </source>
</evidence>
<keyword evidence="5 8" id="KW-0812">Transmembrane</keyword>
<dbReference type="InterPro" id="IPR037294">
    <property type="entry name" value="ABC_BtuC-like"/>
</dbReference>
<evidence type="ECO:0000256" key="6">
    <source>
        <dbReference type="ARBA" id="ARBA00022989"/>
    </source>
</evidence>
<dbReference type="PANTHER" id="PTHR30472:SF25">
    <property type="entry name" value="ABC TRANSPORTER PERMEASE PROTEIN MJ0876-RELATED"/>
    <property type="match status" value="1"/>
</dbReference>
<sequence>MDVLLLGDVHAASVGVDVVRVRRVLIIATSLVTGVAVAVSGVIGFVGLIIPHILRRLIGPHHQWLLPLAVVVGAAFLVFADCLARALIAPEELRLGVLTALIGAPFFLFLLLRHRREGLL</sequence>
<comment type="caution">
    <text evidence="9">The sequence shown here is derived from an EMBL/GenBank/DDBJ whole genome shotgun (WGS) entry which is preliminary data.</text>
</comment>
<dbReference type="GO" id="GO:0033214">
    <property type="term" value="P:siderophore-iron import into cell"/>
    <property type="evidence" value="ECO:0007669"/>
    <property type="project" value="TreeGrafter"/>
</dbReference>
<dbReference type="GO" id="GO:0005886">
    <property type="term" value="C:plasma membrane"/>
    <property type="evidence" value="ECO:0007669"/>
    <property type="project" value="UniProtKB-SubCell"/>
</dbReference>
<keyword evidence="4" id="KW-1003">Cell membrane</keyword>
<evidence type="ECO:0000256" key="1">
    <source>
        <dbReference type="ARBA" id="ARBA00004651"/>
    </source>
</evidence>
<dbReference type="EMBL" id="CASHTH010002528">
    <property type="protein sequence ID" value="CAI8031296.1"/>
    <property type="molecule type" value="Genomic_DNA"/>
</dbReference>
<evidence type="ECO:0000256" key="4">
    <source>
        <dbReference type="ARBA" id="ARBA00022475"/>
    </source>
</evidence>
<evidence type="ECO:0000256" key="5">
    <source>
        <dbReference type="ARBA" id="ARBA00022692"/>
    </source>
</evidence>
<dbReference type="AlphaFoldDB" id="A0AA35SMF1"/>
<dbReference type="InterPro" id="IPR000522">
    <property type="entry name" value="ABC_transptr_permease_BtuC"/>
</dbReference>
<dbReference type="PANTHER" id="PTHR30472">
    <property type="entry name" value="FERRIC ENTEROBACTIN TRANSPORT SYSTEM PERMEASE PROTEIN"/>
    <property type="match status" value="1"/>
</dbReference>
<evidence type="ECO:0000256" key="8">
    <source>
        <dbReference type="SAM" id="Phobius"/>
    </source>
</evidence>
<evidence type="ECO:0000313" key="9">
    <source>
        <dbReference type="EMBL" id="CAI8031296.1"/>
    </source>
</evidence>
<feature type="transmembrane region" description="Helical" evidence="8">
    <location>
        <begin position="24"/>
        <end position="53"/>
    </location>
</feature>
<evidence type="ECO:0000256" key="2">
    <source>
        <dbReference type="ARBA" id="ARBA00007935"/>
    </source>
</evidence>
<gene>
    <name evidence="9" type="ORF">GBAR_LOCUS17775</name>
</gene>
<keyword evidence="6 8" id="KW-1133">Transmembrane helix</keyword>
<reference evidence="9" key="1">
    <citation type="submission" date="2023-03" db="EMBL/GenBank/DDBJ databases">
        <authorList>
            <person name="Steffen K."/>
            <person name="Cardenas P."/>
        </authorList>
    </citation>
    <scope>NUCLEOTIDE SEQUENCE</scope>
</reference>
<name>A0AA35SMF1_GEOBA</name>
<dbReference type="Proteomes" id="UP001174909">
    <property type="component" value="Unassembled WGS sequence"/>
</dbReference>
<keyword evidence="10" id="KW-1185">Reference proteome</keyword>
<keyword evidence="3" id="KW-0813">Transport</keyword>
<dbReference type="Pfam" id="PF01032">
    <property type="entry name" value="FecCD"/>
    <property type="match status" value="1"/>
</dbReference>
<organism evidence="9 10">
    <name type="scientific">Geodia barretti</name>
    <name type="common">Barrett's horny sponge</name>
    <dbReference type="NCBI Taxonomy" id="519541"/>
    <lineage>
        <taxon>Eukaryota</taxon>
        <taxon>Metazoa</taxon>
        <taxon>Porifera</taxon>
        <taxon>Demospongiae</taxon>
        <taxon>Heteroscleromorpha</taxon>
        <taxon>Tetractinellida</taxon>
        <taxon>Astrophorina</taxon>
        <taxon>Geodiidae</taxon>
        <taxon>Geodia</taxon>
    </lineage>
</organism>
<dbReference type="Gene3D" id="1.10.3470.10">
    <property type="entry name" value="ABC transporter involved in vitamin B12 uptake, BtuC"/>
    <property type="match status" value="1"/>
</dbReference>
<evidence type="ECO:0000256" key="3">
    <source>
        <dbReference type="ARBA" id="ARBA00022448"/>
    </source>
</evidence>
<keyword evidence="7 8" id="KW-0472">Membrane</keyword>
<comment type="similarity">
    <text evidence="2">Belongs to the binding-protein-dependent transport system permease family. FecCD subfamily.</text>
</comment>
<feature type="transmembrane region" description="Helical" evidence="8">
    <location>
        <begin position="93"/>
        <end position="112"/>
    </location>
</feature>